<dbReference type="Gene3D" id="2.40.160.20">
    <property type="match status" value="1"/>
</dbReference>
<dbReference type="Pfam" id="PF11578">
    <property type="entry name" value="DUF3237"/>
    <property type="match status" value="1"/>
</dbReference>
<feature type="compositionally biased region" description="Basic and acidic residues" evidence="1">
    <location>
        <begin position="36"/>
        <end position="48"/>
    </location>
</feature>
<dbReference type="Proteomes" id="UP001295740">
    <property type="component" value="Unassembled WGS sequence"/>
</dbReference>
<proteinExistence type="predicted"/>
<dbReference type="EMBL" id="CAUWAG010000006">
    <property type="protein sequence ID" value="CAJ2504279.1"/>
    <property type="molecule type" value="Genomic_DNA"/>
</dbReference>
<accession>A0AAI8VG22</accession>
<name>A0AAI8VG22_9PEZI</name>
<feature type="region of interest" description="Disordered" evidence="1">
    <location>
        <begin position="1"/>
        <end position="107"/>
    </location>
</feature>
<dbReference type="AlphaFoldDB" id="A0AAI8VG22"/>
<gene>
    <name evidence="2" type="ORF">KHLLAP_LOCUS4747</name>
</gene>
<keyword evidence="3" id="KW-1185">Reference proteome</keyword>
<sequence length="249" mass="27125">MGSNSDDRTPTNDGAVVPGNFCVRPQCVHGLAAAADPRRPGDLLERRHTGSGWEEEEDEVERRRTAQAQTPKGTVTGRGGGPPRKKRKPSEPSEDRDEAVVNLPCPIPPPNLSSDFRMKVTLSAQSASVAVGGGGFKKWTMFAGGVWSGQLGSGVVVSGGQDSQDLVYGKTMATQVEATHKLKTGDEPPAYIEVKSRGFRTGTREIMEALQDPEKAEQVDPRFCQYRIFITMKTTDERYADRVNVVHIE</sequence>
<reference evidence="2" key="1">
    <citation type="submission" date="2023-10" db="EMBL/GenBank/DDBJ databases">
        <authorList>
            <person name="Hackl T."/>
        </authorList>
    </citation>
    <scope>NUCLEOTIDE SEQUENCE</scope>
</reference>
<dbReference type="PANTHER" id="PTHR37315">
    <property type="entry name" value="UPF0311 PROTEIN BLR7842"/>
    <property type="match status" value="1"/>
</dbReference>
<dbReference type="InterPro" id="IPR020915">
    <property type="entry name" value="UPF0311"/>
</dbReference>
<protein>
    <submittedName>
        <fullName evidence="2">Uu.00g116730.m01.CDS01</fullName>
    </submittedName>
</protein>
<organism evidence="2 3">
    <name type="scientific">Anthostomella pinea</name>
    <dbReference type="NCBI Taxonomy" id="933095"/>
    <lineage>
        <taxon>Eukaryota</taxon>
        <taxon>Fungi</taxon>
        <taxon>Dikarya</taxon>
        <taxon>Ascomycota</taxon>
        <taxon>Pezizomycotina</taxon>
        <taxon>Sordariomycetes</taxon>
        <taxon>Xylariomycetidae</taxon>
        <taxon>Xylariales</taxon>
        <taxon>Xylariaceae</taxon>
        <taxon>Anthostomella</taxon>
    </lineage>
</organism>
<evidence type="ECO:0000313" key="3">
    <source>
        <dbReference type="Proteomes" id="UP001295740"/>
    </source>
</evidence>
<dbReference type="PANTHER" id="PTHR37315:SF1">
    <property type="entry name" value="UPF0311 PROTEIN BLR7842"/>
    <property type="match status" value="1"/>
</dbReference>
<evidence type="ECO:0000256" key="1">
    <source>
        <dbReference type="SAM" id="MobiDB-lite"/>
    </source>
</evidence>
<evidence type="ECO:0000313" key="2">
    <source>
        <dbReference type="EMBL" id="CAJ2504279.1"/>
    </source>
</evidence>
<feature type="compositionally biased region" description="Basic and acidic residues" evidence="1">
    <location>
        <begin position="1"/>
        <end position="10"/>
    </location>
</feature>
<comment type="caution">
    <text evidence="2">The sequence shown here is derived from an EMBL/GenBank/DDBJ whole genome shotgun (WGS) entry which is preliminary data.</text>
</comment>